<dbReference type="Proteomes" id="UP000547444">
    <property type="component" value="Unassembled WGS sequence"/>
</dbReference>
<sequence length="60" mass="7001">MTIKAPTALDQLNAALDKARHSRHQPDCRCGQYQGLWCTYQEQFWCTTVDRLISAVRQEF</sequence>
<accession>A0A7X5U5N5</accession>
<protein>
    <submittedName>
        <fullName evidence="1">Uncharacterized protein</fullName>
    </submittedName>
</protein>
<dbReference type="AlphaFoldDB" id="A0A7X5U5N5"/>
<keyword evidence="2" id="KW-1185">Reference proteome</keyword>
<dbReference type="EMBL" id="JAANOW010000005">
    <property type="protein sequence ID" value="NIH98915.1"/>
    <property type="molecule type" value="Genomic_DNA"/>
</dbReference>
<comment type="caution">
    <text evidence="1">The sequence shown here is derived from an EMBL/GenBank/DDBJ whole genome shotgun (WGS) entry which is preliminary data.</text>
</comment>
<organism evidence="1 2">
    <name type="scientific">Mycolicibacterium fluoranthenivorans</name>
    <dbReference type="NCBI Taxonomy" id="258505"/>
    <lineage>
        <taxon>Bacteria</taxon>
        <taxon>Bacillati</taxon>
        <taxon>Actinomycetota</taxon>
        <taxon>Actinomycetes</taxon>
        <taxon>Mycobacteriales</taxon>
        <taxon>Mycobacteriaceae</taxon>
        <taxon>Mycolicibacterium</taxon>
    </lineage>
</organism>
<proteinExistence type="predicted"/>
<reference evidence="1 2" key="1">
    <citation type="submission" date="2020-03" db="EMBL/GenBank/DDBJ databases">
        <title>Sequencing the genomes of 1000 actinobacteria strains.</title>
        <authorList>
            <person name="Klenk H.-P."/>
        </authorList>
    </citation>
    <scope>NUCLEOTIDE SEQUENCE [LARGE SCALE GENOMIC DNA]</scope>
    <source>
        <strain evidence="1 2">DSM 44556</strain>
    </source>
</reference>
<evidence type="ECO:0000313" key="2">
    <source>
        <dbReference type="Proteomes" id="UP000547444"/>
    </source>
</evidence>
<name>A0A7X5U5N5_9MYCO</name>
<dbReference type="RefSeq" id="WP_167164610.1">
    <property type="nucleotide sequence ID" value="NZ_JAANOW010000005.1"/>
</dbReference>
<evidence type="ECO:0000313" key="1">
    <source>
        <dbReference type="EMBL" id="NIH98915.1"/>
    </source>
</evidence>
<gene>
    <name evidence="1" type="ORF">FHU31_005939</name>
</gene>